<dbReference type="Gene3D" id="3.40.50.1240">
    <property type="entry name" value="Phosphoglycerate mutase-like"/>
    <property type="match status" value="1"/>
</dbReference>
<comment type="similarity">
    <text evidence="2">Belongs to the histidine acid phosphatase family.</text>
</comment>
<gene>
    <name evidence="9" type="ORF">BXYJ_LOCUS11654</name>
</gene>
<reference evidence="13" key="1">
    <citation type="submission" date="2016-11" db="UniProtKB">
        <authorList>
            <consortium name="WormBaseParasite"/>
        </authorList>
    </citation>
    <scope>IDENTIFICATION</scope>
</reference>
<dbReference type="WBParaSite" id="BXY_0378500.1">
    <property type="protein sequence ID" value="BXY_0378500.1"/>
    <property type="gene ID" value="BXY_0378500"/>
</dbReference>
<keyword evidence="8" id="KW-0812">Transmembrane</keyword>
<evidence type="ECO:0000256" key="1">
    <source>
        <dbReference type="ARBA" id="ARBA00000032"/>
    </source>
</evidence>
<evidence type="ECO:0000313" key="9">
    <source>
        <dbReference type="EMBL" id="CAD5231558.1"/>
    </source>
</evidence>
<dbReference type="InterPro" id="IPR029033">
    <property type="entry name" value="His_PPase_superfam"/>
</dbReference>
<dbReference type="OrthoDB" id="258392at2759"/>
<dbReference type="PANTHER" id="PTHR11567:SF211">
    <property type="entry name" value="PROSTATIC ACID PHOSPHATASE"/>
    <property type="match status" value="1"/>
</dbReference>
<protein>
    <recommendedName>
        <fullName evidence="3">acid phosphatase</fullName>
        <ecNumber evidence="3">3.1.3.2</ecNumber>
    </recommendedName>
</protein>
<evidence type="ECO:0000256" key="4">
    <source>
        <dbReference type="ARBA" id="ARBA00022729"/>
    </source>
</evidence>
<dbReference type="EMBL" id="CAJFCV020000005">
    <property type="protein sequence ID" value="CAG9122812.1"/>
    <property type="molecule type" value="Genomic_DNA"/>
</dbReference>
<dbReference type="Proteomes" id="UP000095284">
    <property type="component" value="Unplaced"/>
</dbReference>
<evidence type="ECO:0000313" key="11">
    <source>
        <dbReference type="Proteomes" id="UP000095284"/>
    </source>
</evidence>
<dbReference type="EC" id="3.1.3.2" evidence="3"/>
<sequence>MKKSGLSLSSRILKRPSDPCLDLFFIMIVLAVIFGLLIWNSFSVHAKPELILVQVLFRHGLRTPLEVYPTDPNLESWPKELGGLTDEGREQQRQLARFLRERYQEFLHKKYDDKEVKVRSSNKSRTIESAKINLRTTFNGSQDDLWPEISTVDYKQDYLLNARSNCKRRLELWDLFHQAPEYKEAENTYKSLLLNLSEHSKMTLTLDNYWVIEELTEIEIRLNKPVPKWVQENYKALKALNHRVLNFTNGFSLSPYKGIDFSLEVPKLIGGPIWKEITERADAKINCHNSKDVGCKSVNDLRYYVYSGHDMIISAIFGILGGKMNLDKDGYPGPASSVIFELWSNQKSQPTFKVFYRDDTGNVVDVLEHLGIKGWSFDELKNRTHRFIPPVSSEEFCNTSLNWK</sequence>
<evidence type="ECO:0000256" key="5">
    <source>
        <dbReference type="ARBA" id="ARBA00022801"/>
    </source>
</evidence>
<reference evidence="10" key="2">
    <citation type="submission" date="2020-08" db="EMBL/GenBank/DDBJ databases">
        <authorList>
            <person name="Kikuchi T."/>
        </authorList>
    </citation>
    <scope>NUCLEOTIDE SEQUENCE</scope>
    <source>
        <strain evidence="9">Ka4C1</strain>
    </source>
</reference>
<dbReference type="Proteomes" id="UP000659654">
    <property type="component" value="Unassembled WGS sequence"/>
</dbReference>
<evidence type="ECO:0000256" key="3">
    <source>
        <dbReference type="ARBA" id="ARBA00012646"/>
    </source>
</evidence>
<dbReference type="InterPro" id="IPR033379">
    <property type="entry name" value="Acid_Pase_AS"/>
</dbReference>
<dbReference type="PROSITE" id="PS00616">
    <property type="entry name" value="HIS_ACID_PHOSPHAT_1"/>
    <property type="match status" value="1"/>
</dbReference>
<organism evidence="11 13">
    <name type="scientific">Bursaphelenchus xylophilus</name>
    <name type="common">Pinewood nematode worm</name>
    <name type="synonym">Aphelenchoides xylophilus</name>
    <dbReference type="NCBI Taxonomy" id="6326"/>
    <lineage>
        <taxon>Eukaryota</taxon>
        <taxon>Metazoa</taxon>
        <taxon>Ecdysozoa</taxon>
        <taxon>Nematoda</taxon>
        <taxon>Chromadorea</taxon>
        <taxon>Rhabditida</taxon>
        <taxon>Tylenchina</taxon>
        <taxon>Tylenchomorpha</taxon>
        <taxon>Aphelenchoidea</taxon>
        <taxon>Aphelenchoididae</taxon>
        <taxon>Bursaphelenchus</taxon>
    </lineage>
</organism>
<comment type="catalytic activity">
    <reaction evidence="1">
        <text>a phosphate monoester + H2O = an alcohol + phosphate</text>
        <dbReference type="Rhea" id="RHEA:15017"/>
        <dbReference type="ChEBI" id="CHEBI:15377"/>
        <dbReference type="ChEBI" id="CHEBI:30879"/>
        <dbReference type="ChEBI" id="CHEBI:43474"/>
        <dbReference type="ChEBI" id="CHEBI:67140"/>
        <dbReference type="EC" id="3.1.3.2"/>
    </reaction>
</comment>
<dbReference type="InterPro" id="IPR000560">
    <property type="entry name" value="His_Pase_clade-2"/>
</dbReference>
<dbReference type="PANTHER" id="PTHR11567">
    <property type="entry name" value="ACID PHOSPHATASE-RELATED"/>
    <property type="match status" value="1"/>
</dbReference>
<name>A0A1I7RST1_BURXY</name>
<dbReference type="Proteomes" id="UP000582659">
    <property type="component" value="Unassembled WGS sequence"/>
</dbReference>
<keyword evidence="8" id="KW-1133">Transmembrane helix</keyword>
<keyword evidence="6" id="KW-1015">Disulfide bond</keyword>
<feature type="transmembrane region" description="Helical" evidence="8">
    <location>
        <begin position="21"/>
        <end position="42"/>
    </location>
</feature>
<keyword evidence="5" id="KW-0378">Hydrolase</keyword>
<dbReference type="Pfam" id="PF00328">
    <property type="entry name" value="His_Phos_2"/>
    <property type="match status" value="1"/>
</dbReference>
<evidence type="ECO:0000256" key="7">
    <source>
        <dbReference type="ARBA" id="ARBA00023180"/>
    </source>
</evidence>
<keyword evidence="8" id="KW-0472">Membrane</keyword>
<dbReference type="eggNOG" id="KOG3720">
    <property type="taxonomic scope" value="Eukaryota"/>
</dbReference>
<dbReference type="AlphaFoldDB" id="A0A1I7RST1"/>
<accession>A0A1I7RST1</accession>
<evidence type="ECO:0000256" key="2">
    <source>
        <dbReference type="ARBA" id="ARBA00005375"/>
    </source>
</evidence>
<dbReference type="SUPFAM" id="SSF53254">
    <property type="entry name" value="Phosphoglycerate mutase-like"/>
    <property type="match status" value="1"/>
</dbReference>
<dbReference type="EMBL" id="CAJFDI010000005">
    <property type="protein sequence ID" value="CAD5231558.1"/>
    <property type="molecule type" value="Genomic_DNA"/>
</dbReference>
<evidence type="ECO:0000256" key="6">
    <source>
        <dbReference type="ARBA" id="ARBA00023157"/>
    </source>
</evidence>
<keyword evidence="12" id="KW-1185">Reference proteome</keyword>
<keyword evidence="4" id="KW-0732">Signal</keyword>
<keyword evidence="7" id="KW-0325">Glycoprotein</keyword>
<dbReference type="InterPro" id="IPR050645">
    <property type="entry name" value="Histidine_acid_phosphatase"/>
</dbReference>
<evidence type="ECO:0000313" key="13">
    <source>
        <dbReference type="WBParaSite" id="BXY_0378500.1"/>
    </source>
</evidence>
<evidence type="ECO:0000313" key="10">
    <source>
        <dbReference type="EMBL" id="CAG9122812.1"/>
    </source>
</evidence>
<dbReference type="CDD" id="cd07061">
    <property type="entry name" value="HP_HAP_like"/>
    <property type="match status" value="1"/>
</dbReference>
<proteinExistence type="inferred from homology"/>
<dbReference type="SMR" id="A0A1I7RST1"/>
<dbReference type="GO" id="GO:0003993">
    <property type="term" value="F:acid phosphatase activity"/>
    <property type="evidence" value="ECO:0007669"/>
    <property type="project" value="UniProtKB-EC"/>
</dbReference>
<evidence type="ECO:0000256" key="8">
    <source>
        <dbReference type="SAM" id="Phobius"/>
    </source>
</evidence>
<evidence type="ECO:0000313" key="12">
    <source>
        <dbReference type="Proteomes" id="UP000659654"/>
    </source>
</evidence>